<evidence type="ECO:0000259" key="6">
    <source>
        <dbReference type="Pfam" id="PF04893"/>
    </source>
</evidence>
<evidence type="ECO:0000256" key="3">
    <source>
        <dbReference type="ARBA" id="ARBA00022989"/>
    </source>
</evidence>
<evidence type="ECO:0000313" key="7">
    <source>
        <dbReference type="EMBL" id="MBJ6363953.1"/>
    </source>
</evidence>
<evidence type="ECO:0000256" key="4">
    <source>
        <dbReference type="ARBA" id="ARBA00023136"/>
    </source>
</evidence>
<dbReference type="Proteomes" id="UP000640274">
    <property type="component" value="Unassembled WGS sequence"/>
</dbReference>
<feature type="transmembrane region" description="Helical" evidence="5">
    <location>
        <begin position="29"/>
        <end position="49"/>
    </location>
</feature>
<gene>
    <name evidence="7" type="ORF">JFN88_22310</name>
</gene>
<evidence type="ECO:0000256" key="2">
    <source>
        <dbReference type="ARBA" id="ARBA00022692"/>
    </source>
</evidence>
<keyword evidence="4 5" id="KW-0472">Membrane</keyword>
<proteinExistence type="predicted"/>
<feature type="transmembrane region" description="Helical" evidence="5">
    <location>
        <begin position="69"/>
        <end position="89"/>
    </location>
</feature>
<comment type="subcellular location">
    <subcellularLocation>
        <location evidence="1">Membrane</location>
        <topology evidence="1">Multi-pass membrane protein</topology>
    </subcellularLocation>
</comment>
<name>A0A934MSI0_9BACL</name>
<feature type="transmembrane region" description="Helical" evidence="5">
    <location>
        <begin position="162"/>
        <end position="186"/>
    </location>
</feature>
<reference evidence="7" key="1">
    <citation type="submission" date="2020-12" db="EMBL/GenBank/DDBJ databases">
        <authorList>
            <person name="Huq M.A."/>
        </authorList>
    </citation>
    <scope>NUCLEOTIDE SEQUENCE</scope>
    <source>
        <strain evidence="7">MAHUQ-46</strain>
    </source>
</reference>
<evidence type="ECO:0000256" key="1">
    <source>
        <dbReference type="ARBA" id="ARBA00004141"/>
    </source>
</evidence>
<sequence length="204" mass="23456">MELLSNTRKALLHPLDFFYDIQFEGRARWSHAGILLALMVIVHILRISLTGFSFEGRESYQVSFLFESFWILVPWMTWCISNWAVSAILDGEGKFKDIVVSSAYALLPYIVLSVPLALVSQVLTQGENTTYYGIYTFIQCWVVFLFLAKVKILHDFELGKMIWIILLSLIGMLVIWFVGFLIFGLVNQAVEFVIGIVKEVQFRL</sequence>
<feature type="domain" description="Yip1" evidence="6">
    <location>
        <begin position="10"/>
        <end position="177"/>
    </location>
</feature>
<comment type="caution">
    <text evidence="7">The sequence shown here is derived from an EMBL/GenBank/DDBJ whole genome shotgun (WGS) entry which is preliminary data.</text>
</comment>
<keyword evidence="2 5" id="KW-0812">Transmembrane</keyword>
<evidence type="ECO:0000313" key="8">
    <source>
        <dbReference type="Proteomes" id="UP000640274"/>
    </source>
</evidence>
<protein>
    <submittedName>
        <fullName evidence="7">YIP1 family protein</fullName>
    </submittedName>
</protein>
<keyword evidence="3 5" id="KW-1133">Transmembrane helix</keyword>
<keyword evidence="8" id="KW-1185">Reference proteome</keyword>
<evidence type="ECO:0000256" key="5">
    <source>
        <dbReference type="SAM" id="Phobius"/>
    </source>
</evidence>
<accession>A0A934MSI0</accession>
<organism evidence="7 8">
    <name type="scientific">Paenibacillus roseus</name>
    <dbReference type="NCBI Taxonomy" id="2798579"/>
    <lineage>
        <taxon>Bacteria</taxon>
        <taxon>Bacillati</taxon>
        <taxon>Bacillota</taxon>
        <taxon>Bacilli</taxon>
        <taxon>Bacillales</taxon>
        <taxon>Paenibacillaceae</taxon>
        <taxon>Paenibacillus</taxon>
    </lineage>
</organism>
<dbReference type="GO" id="GO:0016020">
    <property type="term" value="C:membrane"/>
    <property type="evidence" value="ECO:0007669"/>
    <property type="project" value="UniProtKB-SubCell"/>
</dbReference>
<dbReference type="EMBL" id="JAELUP010000107">
    <property type="protein sequence ID" value="MBJ6363953.1"/>
    <property type="molecule type" value="Genomic_DNA"/>
</dbReference>
<feature type="transmembrane region" description="Helical" evidence="5">
    <location>
        <begin position="98"/>
        <end position="119"/>
    </location>
</feature>
<feature type="transmembrane region" description="Helical" evidence="5">
    <location>
        <begin position="131"/>
        <end position="150"/>
    </location>
</feature>
<dbReference type="Pfam" id="PF04893">
    <property type="entry name" value="Yip1"/>
    <property type="match status" value="1"/>
</dbReference>
<dbReference type="AlphaFoldDB" id="A0A934MSI0"/>
<dbReference type="InterPro" id="IPR006977">
    <property type="entry name" value="Yip1_dom"/>
</dbReference>
<dbReference type="RefSeq" id="WP_199021546.1">
    <property type="nucleotide sequence ID" value="NZ_JAELUP010000107.1"/>
</dbReference>